<organism evidence="3 4">
    <name type="scientific">Chitinophaga terrae</name>
    <name type="common">ex Kim and Jung 2007</name>
    <dbReference type="NCBI Taxonomy" id="408074"/>
    <lineage>
        <taxon>Bacteria</taxon>
        <taxon>Pseudomonadati</taxon>
        <taxon>Bacteroidota</taxon>
        <taxon>Chitinophagia</taxon>
        <taxon>Chitinophagales</taxon>
        <taxon>Chitinophagaceae</taxon>
        <taxon>Chitinophaga</taxon>
    </lineage>
</organism>
<name>A0A1H4D4W8_9BACT</name>
<keyword evidence="2" id="KW-0472">Membrane</keyword>
<dbReference type="EMBL" id="FNRL01000012">
    <property type="protein sequence ID" value="SEA67586.1"/>
    <property type="molecule type" value="Genomic_DNA"/>
</dbReference>
<dbReference type="RefSeq" id="WP_089762692.1">
    <property type="nucleotide sequence ID" value="NZ_BKAT01000018.1"/>
</dbReference>
<evidence type="ECO:0000256" key="2">
    <source>
        <dbReference type="SAM" id="Phobius"/>
    </source>
</evidence>
<keyword evidence="2" id="KW-0812">Transmembrane</keyword>
<evidence type="ECO:0000256" key="1">
    <source>
        <dbReference type="SAM" id="MobiDB-lite"/>
    </source>
</evidence>
<protein>
    <submittedName>
        <fullName evidence="3">Uncharacterized protein</fullName>
    </submittedName>
</protein>
<feature type="transmembrane region" description="Helical" evidence="2">
    <location>
        <begin position="141"/>
        <end position="158"/>
    </location>
</feature>
<gene>
    <name evidence="3" type="ORF">SAMN05660909_02956</name>
</gene>
<feature type="region of interest" description="Disordered" evidence="1">
    <location>
        <begin position="1"/>
        <end position="31"/>
    </location>
</feature>
<dbReference type="OrthoDB" id="6021991at2"/>
<dbReference type="STRING" id="408074.SAMN05660909_02956"/>
<sequence>MENNELHNNIKGWNSDANPANEPTYPIKKYTGDDHRRLNYRRPQLQRESVEVLHSNERPGLTAVFGTGQPPAGLSGAIRRYAFRYSEGSFGHWLPLILADRIQMIEGLIQDIGNGHFPDFYRERGYPAEWKYNRMAMIRKGLIYAAIGAAVIFTVTKARKRKHR</sequence>
<dbReference type="Proteomes" id="UP000199656">
    <property type="component" value="Unassembled WGS sequence"/>
</dbReference>
<proteinExistence type="predicted"/>
<accession>A0A1H4D4W8</accession>
<evidence type="ECO:0000313" key="4">
    <source>
        <dbReference type="Proteomes" id="UP000199656"/>
    </source>
</evidence>
<evidence type="ECO:0000313" key="3">
    <source>
        <dbReference type="EMBL" id="SEA67586.1"/>
    </source>
</evidence>
<keyword evidence="2" id="KW-1133">Transmembrane helix</keyword>
<reference evidence="4" key="1">
    <citation type="submission" date="2016-10" db="EMBL/GenBank/DDBJ databases">
        <authorList>
            <person name="Varghese N."/>
            <person name="Submissions S."/>
        </authorList>
    </citation>
    <scope>NUCLEOTIDE SEQUENCE [LARGE SCALE GENOMIC DNA]</scope>
    <source>
        <strain evidence="4">DSM 23920</strain>
    </source>
</reference>
<keyword evidence="4" id="KW-1185">Reference proteome</keyword>
<dbReference type="AlphaFoldDB" id="A0A1H4D4W8"/>
<feature type="compositionally biased region" description="Polar residues" evidence="1">
    <location>
        <begin position="1"/>
        <end position="18"/>
    </location>
</feature>